<dbReference type="InterPro" id="IPR025807">
    <property type="entry name" value="Adrift-typ_MeTrfase"/>
</dbReference>
<sequence length="693" mass="82043">METFCKSDVRNFFKQNFTFEPEKDWNLPSDNVIFKDPLWVFPTLQESKTHLNRTKSLLDDKGEKWREHTARINKTKLVINYIRKEIRPELLTQAWCKFYEILSNYDLIPKEIDNFKSLHLCEAPGAFISALNCYLCYYHHRIHWEWKANTLNPYYEDLNIKNVISDDRLIFPTLEHWYFGKDNTGDIRNPNYPKNLQEHIGSKGAFHLVTADGSIDCTDDPSEQETIVSELQFAEMIVALHNLSYGGSFVLKKFTFFESISICKMYFLNCIFKKIHVFKPCTSKSGNSEVYVICLGYDGIDKLGSYLEKLNQNYKSFKDKAMFPLESIPKSFTAQMVKCSNRFVDLQTKTINENLRLFSIPFSDYEVKLEEVQEMCAEEYLERCDIHRGLFILRLYSFKEQIVTNSYDKHHRNGKMLRFQVLGETFKNLVKSKSMLWKDIILDIERRLDELVCAPKKRKLDDKEHGIIPKDEKRKLDDQEYDIVPKDKKRKLDDQEHGVIPKDRKRKLAAQEHGIIPKDEKRKLDDQEKRKLAAQEHGIIPKDEKRKLDDQEYDIVPKDKKRKLDDQEHGVIPKDRKRKLAAQEHGIIPKDEKRKLDDQEYDIVPKDRKRKLAAQEHGIIPKDEKRKLDDQEYEIVPKDKKRKLDDQEHGVIPKDRKRKLAAQEHGIIPKDEKRKLDDQEYDIVPKDRKEKII</sequence>
<reference evidence="10 11" key="1">
    <citation type="submission" date="2021-06" db="EMBL/GenBank/DDBJ databases">
        <title>Caerostris darwini draft genome.</title>
        <authorList>
            <person name="Kono N."/>
            <person name="Arakawa K."/>
        </authorList>
    </citation>
    <scope>NUCLEOTIDE SEQUENCE [LARGE SCALE GENOMIC DNA]</scope>
</reference>
<evidence type="ECO:0000256" key="6">
    <source>
        <dbReference type="ARBA" id="ARBA00049477"/>
    </source>
</evidence>
<evidence type="ECO:0000256" key="2">
    <source>
        <dbReference type="ARBA" id="ARBA00021134"/>
    </source>
</evidence>
<dbReference type="InterPro" id="IPR050851">
    <property type="entry name" value="mRNA_Cap_2O-Ribose_MeTrfase"/>
</dbReference>
<evidence type="ECO:0000313" key="11">
    <source>
        <dbReference type="Proteomes" id="UP001054837"/>
    </source>
</evidence>
<name>A0AAV4SFR4_9ARAC</name>
<feature type="binding site" evidence="7">
    <location>
        <position position="144"/>
    </location>
    <ligand>
        <name>S-adenosyl-L-methionine</name>
        <dbReference type="ChEBI" id="CHEBI:59789"/>
    </ligand>
</feature>
<dbReference type="Proteomes" id="UP001054837">
    <property type="component" value="Unassembled WGS sequence"/>
</dbReference>
<evidence type="ECO:0000256" key="1">
    <source>
        <dbReference type="ARBA" id="ARBA00012770"/>
    </source>
</evidence>
<accession>A0AAV4SFR4</accession>
<dbReference type="Gene3D" id="3.40.50.12760">
    <property type="match status" value="1"/>
</dbReference>
<dbReference type="GO" id="GO:0120550">
    <property type="term" value="F:methyltransferase cap2 activity"/>
    <property type="evidence" value="ECO:0007669"/>
    <property type="project" value="UniProtKB-EC"/>
</dbReference>
<protein>
    <recommendedName>
        <fullName evidence="2">Cap-specific mRNA (nucleoside-2'-O-)-methyltransferase 2</fullName>
        <ecNumber evidence="1">2.1.1.296</ecNumber>
    </recommendedName>
</protein>
<feature type="binding site" evidence="7">
    <location>
        <position position="212"/>
    </location>
    <ligand>
        <name>S-adenosyl-L-methionine</name>
        <dbReference type="ChEBI" id="CHEBI:59789"/>
    </ligand>
</feature>
<dbReference type="EC" id="2.1.1.296" evidence="1"/>
<dbReference type="PANTHER" id="PTHR16121:SF2">
    <property type="entry name" value="CAP-SPECIFIC MRNA (NUCLEOSIDE-2'-O-)-METHYLTRANSFERASE 2"/>
    <property type="match status" value="1"/>
</dbReference>
<feature type="binding site" evidence="7">
    <location>
        <position position="125"/>
    </location>
    <ligand>
        <name>S-adenosyl-L-methionine</name>
        <dbReference type="ChEBI" id="CHEBI:59789"/>
    </ligand>
</feature>
<dbReference type="PANTHER" id="PTHR16121">
    <property type="entry name" value="CAP-SPECIFIC MRNA (NUCLEOSIDE-2'-O-)-METHYLTRANSFERASE 1-RELATED"/>
    <property type="match status" value="1"/>
</dbReference>
<feature type="compositionally biased region" description="Basic and acidic residues" evidence="8">
    <location>
        <begin position="642"/>
        <end position="654"/>
    </location>
</feature>
<dbReference type="GO" id="GO:0005634">
    <property type="term" value="C:nucleus"/>
    <property type="evidence" value="ECO:0007669"/>
    <property type="project" value="TreeGrafter"/>
</dbReference>
<evidence type="ECO:0000256" key="5">
    <source>
        <dbReference type="ARBA" id="ARBA00022691"/>
    </source>
</evidence>
<dbReference type="AlphaFoldDB" id="A0AAV4SFR4"/>
<dbReference type="GO" id="GO:0005737">
    <property type="term" value="C:cytoplasm"/>
    <property type="evidence" value="ECO:0007669"/>
    <property type="project" value="TreeGrafter"/>
</dbReference>
<feature type="region of interest" description="Disordered" evidence="8">
    <location>
        <begin position="642"/>
        <end position="673"/>
    </location>
</feature>
<gene>
    <name evidence="10" type="primary">CMTR2</name>
    <name evidence="10" type="ORF">CDAR_96841</name>
</gene>
<dbReference type="Pfam" id="PF01728">
    <property type="entry name" value="FtsJ"/>
    <property type="match status" value="1"/>
</dbReference>
<dbReference type="GO" id="GO:0006370">
    <property type="term" value="P:7-methylguanosine mRNA capping"/>
    <property type="evidence" value="ECO:0007669"/>
    <property type="project" value="TreeGrafter"/>
</dbReference>
<proteinExistence type="predicted"/>
<dbReference type="PROSITE" id="PS51614">
    <property type="entry name" value="SAM_MT_ADRIFT"/>
    <property type="match status" value="1"/>
</dbReference>
<comment type="catalytic activity">
    <reaction evidence="6">
        <text>a 5'-end (N(7)-methyl 5'-triphosphoguanosine)-(2'-O-methyl-ribonucleoside)-(ribonucleotide) in mRNA + S-adenosyl-L-methionine = a 5'-end (N(7)-methyl 5'-triphosphoguanosine)-(2'-O-methyl-ribonucleoside)-(2'-O-methyl-ribonucleotide) in mRNA + S-adenosyl-L-homocysteine + H(+)</text>
        <dbReference type="Rhea" id="RHEA:67024"/>
        <dbReference type="Rhea" id="RHEA-COMP:17169"/>
        <dbReference type="Rhea" id="RHEA-COMP:17170"/>
        <dbReference type="ChEBI" id="CHEBI:15378"/>
        <dbReference type="ChEBI" id="CHEBI:57856"/>
        <dbReference type="ChEBI" id="CHEBI:59789"/>
        <dbReference type="ChEBI" id="CHEBI:167612"/>
        <dbReference type="ChEBI" id="CHEBI:167614"/>
        <dbReference type="EC" id="2.1.1.296"/>
    </reaction>
</comment>
<evidence type="ECO:0000256" key="8">
    <source>
        <dbReference type="SAM" id="MobiDB-lite"/>
    </source>
</evidence>
<feature type="active site" description="Proton acceptor" evidence="7">
    <location>
        <position position="252"/>
    </location>
</feature>
<feature type="domain" description="Adrift-type SAM-dependent 2'-O-MTase" evidence="9">
    <location>
        <begin position="89"/>
        <end position="299"/>
    </location>
</feature>
<evidence type="ECO:0000256" key="3">
    <source>
        <dbReference type="ARBA" id="ARBA00022603"/>
    </source>
</evidence>
<keyword evidence="3 7" id="KW-0489">Methyltransferase</keyword>
<keyword evidence="4 7" id="KW-0808">Transferase</keyword>
<feature type="compositionally biased region" description="Basic and acidic residues" evidence="8">
    <location>
        <begin position="515"/>
        <end position="574"/>
    </location>
</feature>
<evidence type="ECO:0000256" key="4">
    <source>
        <dbReference type="ARBA" id="ARBA00022679"/>
    </source>
</evidence>
<feature type="region of interest" description="Disordered" evidence="8">
    <location>
        <begin position="504"/>
        <end position="594"/>
    </location>
</feature>
<evidence type="ECO:0000313" key="10">
    <source>
        <dbReference type="EMBL" id="GIY31586.1"/>
    </source>
</evidence>
<dbReference type="EMBL" id="BPLQ01007690">
    <property type="protein sequence ID" value="GIY31586.1"/>
    <property type="molecule type" value="Genomic_DNA"/>
</dbReference>
<organism evidence="10 11">
    <name type="scientific">Caerostris darwini</name>
    <dbReference type="NCBI Taxonomy" id="1538125"/>
    <lineage>
        <taxon>Eukaryota</taxon>
        <taxon>Metazoa</taxon>
        <taxon>Ecdysozoa</taxon>
        <taxon>Arthropoda</taxon>
        <taxon>Chelicerata</taxon>
        <taxon>Arachnida</taxon>
        <taxon>Araneae</taxon>
        <taxon>Araneomorphae</taxon>
        <taxon>Entelegynae</taxon>
        <taxon>Araneoidea</taxon>
        <taxon>Araneidae</taxon>
        <taxon>Caerostris</taxon>
    </lineage>
</organism>
<comment type="caution">
    <text evidence="10">The sequence shown here is derived from an EMBL/GenBank/DDBJ whole genome shotgun (WGS) entry which is preliminary data.</text>
</comment>
<dbReference type="InterPro" id="IPR002877">
    <property type="entry name" value="RNA_MeTrfase_FtsJ_dom"/>
</dbReference>
<dbReference type="SUPFAM" id="SSF53335">
    <property type="entry name" value="S-adenosyl-L-methionine-dependent methyltransferases"/>
    <property type="match status" value="1"/>
</dbReference>
<evidence type="ECO:0000259" key="9">
    <source>
        <dbReference type="PROSITE" id="PS51614"/>
    </source>
</evidence>
<dbReference type="InterPro" id="IPR029063">
    <property type="entry name" value="SAM-dependent_MTases_sf"/>
</dbReference>
<dbReference type="GO" id="GO:0032259">
    <property type="term" value="P:methylation"/>
    <property type="evidence" value="ECO:0007669"/>
    <property type="project" value="UniProtKB-KW"/>
</dbReference>
<keyword evidence="5 7" id="KW-0949">S-adenosyl-L-methionine</keyword>
<keyword evidence="11" id="KW-1185">Reference proteome</keyword>
<dbReference type="GO" id="GO:0004483">
    <property type="term" value="F:methyltransferase cap1 activity"/>
    <property type="evidence" value="ECO:0007669"/>
    <property type="project" value="UniProtKB-ARBA"/>
</dbReference>
<evidence type="ECO:0000256" key="7">
    <source>
        <dbReference type="PROSITE-ProRule" id="PRU00946"/>
    </source>
</evidence>